<dbReference type="EMBL" id="CP094326">
    <property type="protein sequence ID" value="UNY99221.1"/>
    <property type="molecule type" value="Genomic_DNA"/>
</dbReference>
<sequence length="191" mass="22196">MSHILVELMSKLTRLTSEEELAIEESFPIRTFEKRALLISEGQTANNAYYVISGCIREYMLIDGEERTINFFTEEQSVINFDSLANGTPSKQNYECTEQTTVAVLNLKKEQELYARFPRFETFCRTGMEKMMGEKQSQLAEFVSLQPAQRYQKLQEERPDLINRVPQYQIASYLGIKPETLSRIRKKLTAK</sequence>
<dbReference type="RefSeq" id="WP_242937621.1">
    <property type="nucleotide sequence ID" value="NZ_CP094326.1"/>
</dbReference>
<accession>A0ABY3YNG3</accession>
<evidence type="ECO:0000259" key="1">
    <source>
        <dbReference type="Pfam" id="PF00027"/>
    </source>
</evidence>
<proteinExistence type="predicted"/>
<evidence type="ECO:0000313" key="3">
    <source>
        <dbReference type="Proteomes" id="UP000829476"/>
    </source>
</evidence>
<reference evidence="2 3" key="1">
    <citation type="journal article" date="2018" name="Int. J. Syst. Evol. Microbiol.">
        <title>Zhouia spongiae sp. nov., isolated from a marine sponge.</title>
        <authorList>
            <person name="Zhuang L."/>
            <person name="Lin B."/>
            <person name="Qin F."/>
            <person name="Luo L."/>
        </authorList>
    </citation>
    <scope>NUCLEOTIDE SEQUENCE [LARGE SCALE GENOMIC DNA]</scope>
    <source>
        <strain evidence="2 3">HN-Y44</strain>
    </source>
</reference>
<dbReference type="Gene3D" id="2.60.120.10">
    <property type="entry name" value="Jelly Rolls"/>
    <property type="match status" value="1"/>
</dbReference>
<organism evidence="2 3">
    <name type="scientific">Zhouia spongiae</name>
    <dbReference type="NCBI Taxonomy" id="2202721"/>
    <lineage>
        <taxon>Bacteria</taxon>
        <taxon>Pseudomonadati</taxon>
        <taxon>Bacteroidota</taxon>
        <taxon>Flavobacteriia</taxon>
        <taxon>Flavobacteriales</taxon>
        <taxon>Flavobacteriaceae</taxon>
        <taxon>Zhouia</taxon>
    </lineage>
</organism>
<dbReference type="InterPro" id="IPR018490">
    <property type="entry name" value="cNMP-bd_dom_sf"/>
</dbReference>
<gene>
    <name evidence="2" type="ORF">MQE36_02485</name>
</gene>
<dbReference type="Proteomes" id="UP000829476">
    <property type="component" value="Chromosome"/>
</dbReference>
<evidence type="ECO:0000313" key="2">
    <source>
        <dbReference type="EMBL" id="UNY99221.1"/>
    </source>
</evidence>
<keyword evidence="3" id="KW-1185">Reference proteome</keyword>
<dbReference type="InterPro" id="IPR014710">
    <property type="entry name" value="RmlC-like_jellyroll"/>
</dbReference>
<dbReference type="CDD" id="cd00038">
    <property type="entry name" value="CAP_ED"/>
    <property type="match status" value="1"/>
</dbReference>
<protein>
    <submittedName>
        <fullName evidence="2">Crp/Fnr family transcriptional regulator</fullName>
    </submittedName>
</protein>
<feature type="domain" description="Cyclic nucleotide-binding" evidence="1">
    <location>
        <begin position="30"/>
        <end position="115"/>
    </location>
</feature>
<name>A0ABY3YNG3_9FLAO</name>
<dbReference type="Pfam" id="PF00027">
    <property type="entry name" value="cNMP_binding"/>
    <property type="match status" value="1"/>
</dbReference>
<dbReference type="InterPro" id="IPR000595">
    <property type="entry name" value="cNMP-bd_dom"/>
</dbReference>
<dbReference type="SUPFAM" id="SSF51206">
    <property type="entry name" value="cAMP-binding domain-like"/>
    <property type="match status" value="1"/>
</dbReference>